<protein>
    <submittedName>
        <fullName evidence="2">Uncharacterized protein</fullName>
    </submittedName>
</protein>
<organism evidence="2 3">
    <name type="scientific">Paracoccus laeviglucosivorans</name>
    <dbReference type="NCBI Taxonomy" id="1197861"/>
    <lineage>
        <taxon>Bacteria</taxon>
        <taxon>Pseudomonadati</taxon>
        <taxon>Pseudomonadota</taxon>
        <taxon>Alphaproteobacteria</taxon>
        <taxon>Rhodobacterales</taxon>
        <taxon>Paracoccaceae</taxon>
        <taxon>Paracoccus</taxon>
    </lineage>
</organism>
<dbReference type="Proteomes" id="UP000319014">
    <property type="component" value="Unassembled WGS sequence"/>
</dbReference>
<proteinExistence type="predicted"/>
<keyword evidence="1" id="KW-0472">Membrane</keyword>
<evidence type="ECO:0000313" key="3">
    <source>
        <dbReference type="Proteomes" id="UP000319014"/>
    </source>
</evidence>
<keyword evidence="1" id="KW-1133">Transmembrane helix</keyword>
<dbReference type="EMBL" id="FXTK01000011">
    <property type="protein sequence ID" value="SMO78477.1"/>
    <property type="molecule type" value="Genomic_DNA"/>
</dbReference>
<dbReference type="OrthoDB" id="7408328at2"/>
<feature type="transmembrane region" description="Helical" evidence="1">
    <location>
        <begin position="252"/>
        <end position="274"/>
    </location>
</feature>
<dbReference type="RefSeq" id="WP_142663547.1">
    <property type="nucleotide sequence ID" value="NZ_FXTK01000011.1"/>
</dbReference>
<name>A0A521E3E2_9RHOB</name>
<reference evidence="2 3" key="1">
    <citation type="submission" date="2017-05" db="EMBL/GenBank/DDBJ databases">
        <authorList>
            <person name="Varghese N."/>
            <person name="Submissions S."/>
        </authorList>
    </citation>
    <scope>NUCLEOTIDE SEQUENCE [LARGE SCALE GENOMIC DNA]</scope>
    <source>
        <strain evidence="2 3">DSM 100094</strain>
    </source>
</reference>
<evidence type="ECO:0000313" key="2">
    <source>
        <dbReference type="EMBL" id="SMO78477.1"/>
    </source>
</evidence>
<dbReference type="AlphaFoldDB" id="A0A521E3E2"/>
<gene>
    <name evidence="2" type="ORF">SAMN06265221_11125</name>
</gene>
<keyword evidence="3" id="KW-1185">Reference proteome</keyword>
<feature type="transmembrane region" description="Helical" evidence="1">
    <location>
        <begin position="217"/>
        <end position="246"/>
    </location>
</feature>
<accession>A0A521E3E2</accession>
<keyword evidence="1" id="KW-0812">Transmembrane</keyword>
<sequence>MLRDDILISACVHDVAPTAESAEALQRLARRLGATFRYWEILLAVPADAGSDWTAAFGAVANLRLLRLRQGLGSYRVRAVLATEAIGDVVLIASINETDFLDASQMILQAHDTNSIVIADRGKSSFLDMALGVAGNGSGFRVNARFMQTLAMPRALLTRLLNQPEKQLALRFPPRDLSIPINLYRADADFLTKGRRRGLGSRLHLAQRLIVSSAPNVLLTLSVASCLTALVGFLFLIYVILVWLFHSTVQPGWVTTSAILAVSAGFLGLMGLGLSTGMQKIIDLLAREDNDDILEEISQINVYAGIHEDLNVHYERGAIPEVTATAATPGRVT</sequence>
<evidence type="ECO:0000256" key="1">
    <source>
        <dbReference type="SAM" id="Phobius"/>
    </source>
</evidence>